<feature type="transmembrane region" description="Helical" evidence="5">
    <location>
        <begin position="36"/>
        <end position="58"/>
    </location>
</feature>
<evidence type="ECO:0000256" key="2">
    <source>
        <dbReference type="ARBA" id="ARBA00022692"/>
    </source>
</evidence>
<protein>
    <recommendedName>
        <fullName evidence="8">Protein-S-isoprenylcysteine O-methyltransferase Ste14</fullName>
    </recommendedName>
</protein>
<sequence length="150" mass="17113">MKLKVPPPLVLIVAVMSTYAAGSWFPGLTFSFPGQVVLAAIMFFLGLIPDLLALLTFIRRKTTVNPMKPGETTSLVTDGIYRLSRNPMYLGLLFLLVAASLYFSSYLSFIIIPGFVWYLTEFQIKPEEKILRETFGETYEKYLTKVRRWV</sequence>
<keyword evidence="3 5" id="KW-1133">Transmembrane helix</keyword>
<evidence type="ECO:0000313" key="6">
    <source>
        <dbReference type="EMBL" id="CTQ74305.1"/>
    </source>
</evidence>
<gene>
    <name evidence="6" type="ORF">LA5096_03993</name>
</gene>
<dbReference type="STRING" id="311410.LA5095_00853"/>
<proteinExistence type="predicted"/>
<dbReference type="EMBL" id="CXWC01000011">
    <property type="protein sequence ID" value="CTQ74305.1"/>
    <property type="molecule type" value="Genomic_DNA"/>
</dbReference>
<evidence type="ECO:0000313" key="7">
    <source>
        <dbReference type="Proteomes" id="UP000049983"/>
    </source>
</evidence>
<feature type="transmembrane region" description="Helical" evidence="5">
    <location>
        <begin position="92"/>
        <end position="119"/>
    </location>
</feature>
<keyword evidence="7" id="KW-1185">Reference proteome</keyword>
<dbReference type="PANTHER" id="PTHR12714">
    <property type="entry name" value="PROTEIN-S ISOPRENYLCYSTEINE O-METHYLTRANSFERASE"/>
    <property type="match status" value="1"/>
</dbReference>
<evidence type="ECO:0000256" key="4">
    <source>
        <dbReference type="ARBA" id="ARBA00023136"/>
    </source>
</evidence>
<dbReference type="PANTHER" id="PTHR12714:SF24">
    <property type="entry name" value="SLR1182 PROTEIN"/>
    <property type="match status" value="1"/>
</dbReference>
<evidence type="ECO:0008006" key="8">
    <source>
        <dbReference type="Google" id="ProtNLM"/>
    </source>
</evidence>
<evidence type="ECO:0000256" key="1">
    <source>
        <dbReference type="ARBA" id="ARBA00004127"/>
    </source>
</evidence>
<comment type="subcellular location">
    <subcellularLocation>
        <location evidence="1">Endomembrane system</location>
        <topology evidence="1">Multi-pass membrane protein</topology>
    </subcellularLocation>
</comment>
<organism evidence="6 7">
    <name type="scientific">Roseibium album</name>
    <dbReference type="NCBI Taxonomy" id="311410"/>
    <lineage>
        <taxon>Bacteria</taxon>
        <taxon>Pseudomonadati</taxon>
        <taxon>Pseudomonadota</taxon>
        <taxon>Alphaproteobacteria</taxon>
        <taxon>Hyphomicrobiales</taxon>
        <taxon>Stappiaceae</taxon>
        <taxon>Roseibium</taxon>
    </lineage>
</organism>
<dbReference type="GO" id="GO:0016740">
    <property type="term" value="F:transferase activity"/>
    <property type="evidence" value="ECO:0007669"/>
    <property type="project" value="UniProtKB-ARBA"/>
</dbReference>
<dbReference type="Proteomes" id="UP000049983">
    <property type="component" value="Unassembled WGS sequence"/>
</dbReference>
<dbReference type="InterPro" id="IPR007318">
    <property type="entry name" value="Phopholipid_MeTrfase"/>
</dbReference>
<accession>A0A0M6ZUM0</accession>
<dbReference type="GO" id="GO:0012505">
    <property type="term" value="C:endomembrane system"/>
    <property type="evidence" value="ECO:0007669"/>
    <property type="project" value="UniProtKB-SubCell"/>
</dbReference>
<reference evidence="7" key="1">
    <citation type="submission" date="2015-07" db="EMBL/GenBank/DDBJ databases">
        <authorList>
            <person name="Rodrigo-Torres Lidia"/>
            <person name="Arahal R.David."/>
        </authorList>
    </citation>
    <scope>NUCLEOTIDE SEQUENCE [LARGE SCALE GENOMIC DNA]</scope>
    <source>
        <strain evidence="7">CECT 5096</strain>
    </source>
</reference>
<name>A0A0M6ZUM0_9HYPH</name>
<keyword evidence="2 5" id="KW-0812">Transmembrane</keyword>
<dbReference type="GeneID" id="97671314"/>
<evidence type="ECO:0000256" key="3">
    <source>
        <dbReference type="ARBA" id="ARBA00022989"/>
    </source>
</evidence>
<dbReference type="RefSeq" id="WP_055112191.1">
    <property type="nucleotide sequence ID" value="NZ_CXWA01000005.1"/>
</dbReference>
<dbReference type="OrthoDB" id="9811969at2"/>
<dbReference type="Pfam" id="PF04191">
    <property type="entry name" value="PEMT"/>
    <property type="match status" value="1"/>
</dbReference>
<keyword evidence="4 5" id="KW-0472">Membrane</keyword>
<evidence type="ECO:0000256" key="5">
    <source>
        <dbReference type="SAM" id="Phobius"/>
    </source>
</evidence>
<dbReference type="AlphaFoldDB" id="A0A0M6ZUM0"/>
<dbReference type="Gene3D" id="1.20.120.1630">
    <property type="match status" value="1"/>
</dbReference>